<dbReference type="InterPro" id="IPR039008">
    <property type="entry name" value="IF_rod_dom"/>
</dbReference>
<accession>A0A2T7NLS5</accession>
<dbReference type="GO" id="GO:0006998">
    <property type="term" value="P:nuclear envelope organization"/>
    <property type="evidence" value="ECO:0007669"/>
    <property type="project" value="TreeGrafter"/>
</dbReference>
<evidence type="ECO:0008006" key="9">
    <source>
        <dbReference type="Google" id="ProtNLM"/>
    </source>
</evidence>
<dbReference type="GO" id="GO:0090435">
    <property type="term" value="P:protein localization to nuclear envelope"/>
    <property type="evidence" value="ECO:0007669"/>
    <property type="project" value="TreeGrafter"/>
</dbReference>
<dbReference type="GO" id="GO:0031507">
    <property type="term" value="P:heterochromatin formation"/>
    <property type="evidence" value="ECO:0007669"/>
    <property type="project" value="TreeGrafter"/>
</dbReference>
<dbReference type="STRING" id="400727.A0A2T7NLS5"/>
<dbReference type="Gene3D" id="2.60.40.1260">
    <property type="entry name" value="Lamin Tail domain"/>
    <property type="match status" value="1"/>
</dbReference>
<dbReference type="GO" id="GO:0007097">
    <property type="term" value="P:nuclear migration"/>
    <property type="evidence" value="ECO:0007669"/>
    <property type="project" value="TreeGrafter"/>
</dbReference>
<evidence type="ECO:0000259" key="6">
    <source>
        <dbReference type="PROSITE" id="PS51842"/>
    </source>
</evidence>
<proteinExistence type="inferred from homology"/>
<feature type="coiled-coil region" evidence="4">
    <location>
        <begin position="18"/>
        <end position="126"/>
    </location>
</feature>
<evidence type="ECO:0000256" key="2">
    <source>
        <dbReference type="ARBA" id="ARBA00023054"/>
    </source>
</evidence>
<dbReference type="GO" id="GO:0051664">
    <property type="term" value="P:nuclear pore localization"/>
    <property type="evidence" value="ECO:0007669"/>
    <property type="project" value="TreeGrafter"/>
</dbReference>
<evidence type="ECO:0000256" key="1">
    <source>
        <dbReference type="ARBA" id="ARBA00022754"/>
    </source>
</evidence>
<reference evidence="7 8" key="1">
    <citation type="submission" date="2018-04" db="EMBL/GenBank/DDBJ databases">
        <title>The genome of golden apple snail Pomacea canaliculata provides insight into stress tolerance and invasive adaptation.</title>
        <authorList>
            <person name="Liu C."/>
            <person name="Liu B."/>
            <person name="Ren Y."/>
            <person name="Zhang Y."/>
            <person name="Wang H."/>
            <person name="Li S."/>
            <person name="Jiang F."/>
            <person name="Yin L."/>
            <person name="Zhang G."/>
            <person name="Qian W."/>
            <person name="Fan W."/>
        </authorList>
    </citation>
    <scope>NUCLEOTIDE SEQUENCE [LARGE SCALE GENOMIC DNA]</scope>
    <source>
        <strain evidence="7">SZHN2017</strain>
        <tissue evidence="7">Muscle</tissue>
    </source>
</reference>
<dbReference type="Proteomes" id="UP000245119">
    <property type="component" value="Linkage Group LG11"/>
</dbReference>
<dbReference type="InterPro" id="IPR036415">
    <property type="entry name" value="Lamin_tail_dom_sf"/>
</dbReference>
<evidence type="ECO:0000259" key="5">
    <source>
        <dbReference type="PROSITE" id="PS51841"/>
    </source>
</evidence>
<feature type="domain" description="IF rod" evidence="6">
    <location>
        <begin position="1"/>
        <end position="127"/>
    </location>
</feature>
<dbReference type="InterPro" id="IPR018039">
    <property type="entry name" value="IF_conserved"/>
</dbReference>
<keyword evidence="8" id="KW-1185">Reference proteome</keyword>
<dbReference type="GO" id="GO:0005652">
    <property type="term" value="C:nuclear lamina"/>
    <property type="evidence" value="ECO:0007669"/>
    <property type="project" value="TreeGrafter"/>
</dbReference>
<protein>
    <recommendedName>
        <fullName evidence="9">IF rod domain-containing protein</fullName>
    </recommendedName>
</protein>
<dbReference type="InterPro" id="IPR001322">
    <property type="entry name" value="Lamin_tail_dom"/>
</dbReference>
<keyword evidence="2 4" id="KW-0175">Coiled coil</keyword>
<gene>
    <name evidence="7" type="ORF">C0Q70_17922</name>
</gene>
<name>A0A2T7NLS5_POMCA</name>
<dbReference type="OrthoDB" id="2441647at2759"/>
<dbReference type="GO" id="GO:0005882">
    <property type="term" value="C:intermediate filament"/>
    <property type="evidence" value="ECO:0007669"/>
    <property type="project" value="UniProtKB-KW"/>
</dbReference>
<dbReference type="PANTHER" id="PTHR45721">
    <property type="entry name" value="LAMIN DM0-RELATED"/>
    <property type="match status" value="1"/>
</dbReference>
<comment type="similarity">
    <text evidence="3">Belongs to the intermediate filament family.</text>
</comment>
<dbReference type="Gene3D" id="1.20.5.170">
    <property type="match status" value="1"/>
</dbReference>
<feature type="domain" description="LTD" evidence="5">
    <location>
        <begin position="161"/>
        <end position="279"/>
    </location>
</feature>
<sequence>MDIEAKYAAQMNQLRSGNARENFELAHSKEEVKRLKDELGKLKATIAELNAELSKTRSERDSYMAQLSELQLELDRERTENARRLDELNMQIEALMASLRELMDCKMSLELEISCYKKLLEGEENRTGLRQLVEQTIGTRGSGAASLADMIQQSSMSSSTGRLTIQRQAKGPCTIRSVEQSGSNIVIENTSSGARAKSQNLDGWSIEKEVNGKVTFKVALPDFELEPKGAFTIWAKGAKAVKSDKSEMIADFFSFGTGNGVFTLRDQTGQEKAQLTMRFVEQS</sequence>
<evidence type="ECO:0000256" key="3">
    <source>
        <dbReference type="RuleBase" id="RU000685"/>
    </source>
</evidence>
<dbReference type="PROSITE" id="PS51842">
    <property type="entry name" value="IF_ROD_2"/>
    <property type="match status" value="1"/>
</dbReference>
<evidence type="ECO:0000313" key="8">
    <source>
        <dbReference type="Proteomes" id="UP000245119"/>
    </source>
</evidence>
<dbReference type="SUPFAM" id="SSF64593">
    <property type="entry name" value="Intermediate filament protein, coiled coil region"/>
    <property type="match status" value="1"/>
</dbReference>
<evidence type="ECO:0000313" key="7">
    <source>
        <dbReference type="EMBL" id="PVD22118.1"/>
    </source>
</evidence>
<dbReference type="AlphaFoldDB" id="A0A2T7NLS5"/>
<keyword evidence="1 3" id="KW-0403">Intermediate filament</keyword>
<dbReference type="PANTHER" id="PTHR45721:SF12">
    <property type="entry name" value="INTERMEDIATE FILAMENT PROTEIN IFA-1"/>
    <property type="match status" value="1"/>
</dbReference>
<dbReference type="PROSITE" id="PS51841">
    <property type="entry name" value="LTD"/>
    <property type="match status" value="1"/>
</dbReference>
<dbReference type="GO" id="GO:0005200">
    <property type="term" value="F:structural constituent of cytoskeleton"/>
    <property type="evidence" value="ECO:0007669"/>
    <property type="project" value="TreeGrafter"/>
</dbReference>
<dbReference type="PROSITE" id="PS00226">
    <property type="entry name" value="IF_ROD_1"/>
    <property type="match status" value="1"/>
</dbReference>
<dbReference type="EMBL" id="PZQS01000011">
    <property type="protein sequence ID" value="PVD22118.1"/>
    <property type="molecule type" value="Genomic_DNA"/>
</dbReference>
<dbReference type="SUPFAM" id="SSF74853">
    <property type="entry name" value="Lamin A/C globular tail domain"/>
    <property type="match status" value="1"/>
</dbReference>
<dbReference type="Pfam" id="PF00038">
    <property type="entry name" value="Filament"/>
    <property type="match status" value="1"/>
</dbReference>
<organism evidence="7 8">
    <name type="scientific">Pomacea canaliculata</name>
    <name type="common">Golden apple snail</name>
    <dbReference type="NCBI Taxonomy" id="400727"/>
    <lineage>
        <taxon>Eukaryota</taxon>
        <taxon>Metazoa</taxon>
        <taxon>Spiralia</taxon>
        <taxon>Lophotrochozoa</taxon>
        <taxon>Mollusca</taxon>
        <taxon>Gastropoda</taxon>
        <taxon>Caenogastropoda</taxon>
        <taxon>Architaenioglossa</taxon>
        <taxon>Ampullarioidea</taxon>
        <taxon>Ampullariidae</taxon>
        <taxon>Pomacea</taxon>
    </lineage>
</organism>
<comment type="caution">
    <text evidence="7">The sequence shown here is derived from an EMBL/GenBank/DDBJ whole genome shotgun (WGS) entry which is preliminary data.</text>
</comment>
<evidence type="ECO:0000256" key="4">
    <source>
        <dbReference type="SAM" id="Coils"/>
    </source>
</evidence>